<dbReference type="AlphaFoldDB" id="A0A1F5SG35"/>
<dbReference type="Gene3D" id="3.40.1440.10">
    <property type="entry name" value="GIY-YIG endonuclease"/>
    <property type="match status" value="1"/>
</dbReference>
<dbReference type="InterPro" id="IPR000305">
    <property type="entry name" value="GIY-YIG_endonuc"/>
</dbReference>
<name>A0A1F5SG35_9BACT</name>
<dbReference type="PANTHER" id="PTHR34477:SF1">
    <property type="entry name" value="UPF0213 PROTEIN YHBQ"/>
    <property type="match status" value="1"/>
</dbReference>
<dbReference type="SMART" id="SM00465">
    <property type="entry name" value="GIYc"/>
    <property type="match status" value="1"/>
</dbReference>
<dbReference type="CDD" id="cd10456">
    <property type="entry name" value="GIY-YIG_UPF0213"/>
    <property type="match status" value="1"/>
</dbReference>
<protein>
    <recommendedName>
        <fullName evidence="2">GIY-YIG domain-containing protein</fullName>
    </recommendedName>
</protein>
<dbReference type="InterPro" id="IPR035901">
    <property type="entry name" value="GIY-YIG_endonuc_sf"/>
</dbReference>
<dbReference type="PANTHER" id="PTHR34477">
    <property type="entry name" value="UPF0213 PROTEIN YHBQ"/>
    <property type="match status" value="1"/>
</dbReference>
<organism evidence="3 4">
    <name type="scientific">Candidatus Falkowbacteria bacterium RIFOXYA2_FULL_47_19</name>
    <dbReference type="NCBI Taxonomy" id="1797994"/>
    <lineage>
        <taxon>Bacteria</taxon>
        <taxon>Candidatus Falkowiibacteriota</taxon>
    </lineage>
</organism>
<evidence type="ECO:0000313" key="3">
    <source>
        <dbReference type="EMBL" id="OGF25619.1"/>
    </source>
</evidence>
<dbReference type="Pfam" id="PF01541">
    <property type="entry name" value="GIY-YIG"/>
    <property type="match status" value="1"/>
</dbReference>
<dbReference type="SUPFAM" id="SSF82771">
    <property type="entry name" value="GIY-YIG endonuclease"/>
    <property type="match status" value="1"/>
</dbReference>
<evidence type="ECO:0000313" key="4">
    <source>
        <dbReference type="Proteomes" id="UP000178367"/>
    </source>
</evidence>
<gene>
    <name evidence="3" type="ORF">A2227_00200</name>
</gene>
<evidence type="ECO:0000259" key="2">
    <source>
        <dbReference type="PROSITE" id="PS50164"/>
    </source>
</evidence>
<proteinExistence type="inferred from homology"/>
<reference evidence="3 4" key="1">
    <citation type="journal article" date="2016" name="Nat. Commun.">
        <title>Thousands of microbial genomes shed light on interconnected biogeochemical processes in an aquifer system.</title>
        <authorList>
            <person name="Anantharaman K."/>
            <person name="Brown C.T."/>
            <person name="Hug L.A."/>
            <person name="Sharon I."/>
            <person name="Castelle C.J."/>
            <person name="Probst A.J."/>
            <person name="Thomas B.C."/>
            <person name="Singh A."/>
            <person name="Wilkins M.J."/>
            <person name="Karaoz U."/>
            <person name="Brodie E.L."/>
            <person name="Williams K.H."/>
            <person name="Hubbard S.S."/>
            <person name="Banfield J.F."/>
        </authorList>
    </citation>
    <scope>NUCLEOTIDE SEQUENCE [LARGE SCALE GENOMIC DNA]</scope>
</reference>
<dbReference type="Proteomes" id="UP000178367">
    <property type="component" value="Unassembled WGS sequence"/>
</dbReference>
<dbReference type="PROSITE" id="PS50164">
    <property type="entry name" value="GIY_YIG"/>
    <property type="match status" value="1"/>
</dbReference>
<comment type="caution">
    <text evidence="3">The sequence shown here is derived from an EMBL/GenBank/DDBJ whole genome shotgun (WGS) entry which is preliminary data.</text>
</comment>
<evidence type="ECO:0000256" key="1">
    <source>
        <dbReference type="ARBA" id="ARBA00007435"/>
    </source>
</evidence>
<comment type="similarity">
    <text evidence="1">Belongs to the UPF0213 family.</text>
</comment>
<feature type="domain" description="GIY-YIG" evidence="2">
    <location>
        <begin position="1"/>
        <end position="75"/>
    </location>
</feature>
<dbReference type="InterPro" id="IPR050190">
    <property type="entry name" value="UPF0213_domain"/>
</dbReference>
<sequence length="89" mass="10680">MYYAYILCCSDNSFYTGHSKALKQRHKQHCRGEVQATKNKRPVKLIYYEKFPAKQEAMSREKQIKGWSRIKKYNLVKYGHPTKIEKHKI</sequence>
<accession>A0A1F5SG35</accession>
<dbReference type="EMBL" id="MFGB01000020">
    <property type="protein sequence ID" value="OGF25619.1"/>
    <property type="molecule type" value="Genomic_DNA"/>
</dbReference>